<organism evidence="1 2">
    <name type="scientific">Paenibacillus yanchengensis</name>
    <dbReference type="NCBI Taxonomy" id="2035833"/>
    <lineage>
        <taxon>Bacteria</taxon>
        <taxon>Bacillati</taxon>
        <taxon>Bacillota</taxon>
        <taxon>Bacilli</taxon>
        <taxon>Bacillales</taxon>
        <taxon>Paenibacillaceae</taxon>
        <taxon>Paenibacillus</taxon>
    </lineage>
</organism>
<gene>
    <name evidence="1" type="ORF">ACFSJH_05880</name>
</gene>
<proteinExistence type="predicted"/>
<evidence type="ECO:0000313" key="1">
    <source>
        <dbReference type="EMBL" id="MFD2115262.1"/>
    </source>
</evidence>
<sequence length="74" mass="8230">MRLSKKSFFNPMWSTSQISDGVEQAYEAGLKAGVNNASYSHKYIGEQITVFISKDGMLSTAYGQHILDASYFGR</sequence>
<keyword evidence="2" id="KW-1185">Reference proteome</keyword>
<dbReference type="EMBL" id="JBHUHO010000014">
    <property type="protein sequence ID" value="MFD2115262.1"/>
    <property type="molecule type" value="Genomic_DNA"/>
</dbReference>
<protein>
    <submittedName>
        <fullName evidence="1">Uncharacterized protein</fullName>
    </submittedName>
</protein>
<dbReference type="RefSeq" id="WP_377770292.1">
    <property type="nucleotide sequence ID" value="NZ_JBHUHO010000014.1"/>
</dbReference>
<evidence type="ECO:0000313" key="2">
    <source>
        <dbReference type="Proteomes" id="UP001597362"/>
    </source>
</evidence>
<accession>A0ABW4YI36</accession>
<dbReference type="Proteomes" id="UP001597362">
    <property type="component" value="Unassembled WGS sequence"/>
</dbReference>
<name>A0ABW4YI36_9BACL</name>
<reference evidence="2" key="1">
    <citation type="journal article" date="2019" name="Int. J. Syst. Evol. Microbiol.">
        <title>The Global Catalogue of Microorganisms (GCM) 10K type strain sequencing project: providing services to taxonomists for standard genome sequencing and annotation.</title>
        <authorList>
            <consortium name="The Broad Institute Genomics Platform"/>
            <consortium name="The Broad Institute Genome Sequencing Center for Infectious Disease"/>
            <person name="Wu L."/>
            <person name="Ma J."/>
        </authorList>
    </citation>
    <scope>NUCLEOTIDE SEQUENCE [LARGE SCALE GENOMIC DNA]</scope>
    <source>
        <strain evidence="2">GH52</strain>
    </source>
</reference>
<comment type="caution">
    <text evidence="1">The sequence shown here is derived from an EMBL/GenBank/DDBJ whole genome shotgun (WGS) entry which is preliminary data.</text>
</comment>